<dbReference type="Pfam" id="PF07695">
    <property type="entry name" value="7TMR-DISM_7TM"/>
    <property type="match status" value="1"/>
</dbReference>
<comment type="caution">
    <text evidence="4">The sequence shown here is derived from an EMBL/GenBank/DDBJ whole genome shotgun (WGS) entry which is preliminary data.</text>
</comment>
<evidence type="ECO:0000313" key="4">
    <source>
        <dbReference type="EMBL" id="MUH72246.1"/>
    </source>
</evidence>
<dbReference type="PANTHER" id="PTHR33121:SF79">
    <property type="entry name" value="CYCLIC DI-GMP PHOSPHODIESTERASE PDED-RELATED"/>
    <property type="match status" value="1"/>
</dbReference>
<sequence length="842" mass="95349">MLVILAWLTMLLVTLVYAVFYSPDKHDSDIYQQFNVEYIDDTSNVLTIDQVKLLPSTVFEQDKQKVHTPDSMDFSMWYKISTVSNLGYLEPFSVSVDNPTLDIIHFYAINDGQVRFEKVLGDLNTSEYAIDHVSPKVSLFGGMSGATDIFIRIKSNGSTATPVLIESVTDSQYRTSAQLILLGALFGIGMIMVIYNYFMYRGAGDPSCLIYIGYISSVTLAISMMNGFIFFWLPEAMAIQANANLLMPMHFLTLGFAMRFAYTFVRIEDIYPKLKLWGQQFSNINFTFAFIALFYNEGTIFPLYMIILSVNYLYIFVLVSLVYKSKLIWVHYYLMSWVPLLAGTYLTVSSFNGTLSYNFLTRNGSLLGVIFEICLMAVALLDRFRATQVEREYRLNHDLATGLPNQVLLESAIKKVGAGRKPVYLMVFDIPQAKDLIPALGVESANLFFKQLFINIEAYVSTIKETYIFAKDSSGQKYHIVRIDESRFAVMFVGDLEAEELEQNVSAIQNAVSNIINLNGVTMSVSSVAGVACYPDDTREPERLLSTTIQALISGRKSNKKWARFDEQRNIDIQQRFRLAADLQNAIEQGDLELYHQPQIDMVNNKVYGSELLLRWFHPQEGFVDPSLVIDIAEETGVIHQLTEWVIEKGFEQHSKLCKLELRANVSINISGKDFNDNGLVAHILTTAARYNISHETVTFEVTESATADDPEQAKSVLTQLYNQGFKIAIDDFGTGYSSLDYLSQLPFHELKIDRCFMNIDVSERNRTITEVTLSLAKRLGVNAVAEGIENERVAELLTSFGCPIGQGYLYSKPKPFIEHMRWLQDIYKSNRNLELNKPPVG</sequence>
<proteinExistence type="predicted"/>
<keyword evidence="1" id="KW-0812">Transmembrane</keyword>
<organism evidence="4 5">
    <name type="scientific">Psychrosphaera haliotis</name>
    <dbReference type="NCBI Taxonomy" id="555083"/>
    <lineage>
        <taxon>Bacteria</taxon>
        <taxon>Pseudomonadati</taxon>
        <taxon>Pseudomonadota</taxon>
        <taxon>Gammaproteobacteria</taxon>
        <taxon>Alteromonadales</taxon>
        <taxon>Pseudoalteromonadaceae</taxon>
        <taxon>Psychrosphaera</taxon>
    </lineage>
</organism>
<dbReference type="Gene3D" id="3.30.70.270">
    <property type="match status" value="1"/>
</dbReference>
<dbReference type="Pfam" id="PF07696">
    <property type="entry name" value="7TMR-DISMED2"/>
    <property type="match status" value="1"/>
</dbReference>
<name>A0A6N8F6K8_9GAMM</name>
<dbReference type="Gene3D" id="2.60.40.2380">
    <property type="match status" value="1"/>
</dbReference>
<dbReference type="InterPro" id="IPR011623">
    <property type="entry name" value="7TMR_DISM_rcpt_extracell_dom1"/>
</dbReference>
<dbReference type="OrthoDB" id="6279314at2"/>
<dbReference type="SUPFAM" id="SSF141868">
    <property type="entry name" value="EAL domain-like"/>
    <property type="match status" value="1"/>
</dbReference>
<feature type="transmembrane region" description="Helical" evidence="1">
    <location>
        <begin position="330"/>
        <end position="348"/>
    </location>
</feature>
<dbReference type="AlphaFoldDB" id="A0A6N8F6K8"/>
<dbReference type="CDD" id="cd01948">
    <property type="entry name" value="EAL"/>
    <property type="match status" value="1"/>
</dbReference>
<evidence type="ECO:0000259" key="3">
    <source>
        <dbReference type="PROSITE" id="PS50887"/>
    </source>
</evidence>
<dbReference type="InterPro" id="IPR011622">
    <property type="entry name" value="7TMR_DISM_rcpt_extracell_dom2"/>
</dbReference>
<dbReference type="InterPro" id="IPR001633">
    <property type="entry name" value="EAL_dom"/>
</dbReference>
<dbReference type="Pfam" id="PF00563">
    <property type="entry name" value="EAL"/>
    <property type="match status" value="1"/>
</dbReference>
<dbReference type="EMBL" id="WOCD01000003">
    <property type="protein sequence ID" value="MUH72246.1"/>
    <property type="molecule type" value="Genomic_DNA"/>
</dbReference>
<dbReference type="InterPro" id="IPR029787">
    <property type="entry name" value="Nucleotide_cyclase"/>
</dbReference>
<dbReference type="SMART" id="SM00267">
    <property type="entry name" value="GGDEF"/>
    <property type="match status" value="1"/>
</dbReference>
<dbReference type="PROSITE" id="PS50883">
    <property type="entry name" value="EAL"/>
    <property type="match status" value="1"/>
</dbReference>
<feature type="domain" description="EAL" evidence="2">
    <location>
        <begin position="576"/>
        <end position="828"/>
    </location>
</feature>
<dbReference type="Proteomes" id="UP000439994">
    <property type="component" value="Unassembled WGS sequence"/>
</dbReference>
<dbReference type="SMART" id="SM00052">
    <property type="entry name" value="EAL"/>
    <property type="match status" value="1"/>
</dbReference>
<feature type="transmembrane region" description="Helical" evidence="1">
    <location>
        <begin position="301"/>
        <end position="323"/>
    </location>
</feature>
<dbReference type="GO" id="GO:0071111">
    <property type="term" value="F:cyclic-guanylate-specific phosphodiesterase activity"/>
    <property type="evidence" value="ECO:0007669"/>
    <property type="project" value="InterPro"/>
</dbReference>
<evidence type="ECO:0000259" key="2">
    <source>
        <dbReference type="PROSITE" id="PS50883"/>
    </source>
</evidence>
<gene>
    <name evidence="4" type="ORF">GNP35_06985</name>
</gene>
<dbReference type="InterPro" id="IPR000160">
    <property type="entry name" value="GGDEF_dom"/>
</dbReference>
<dbReference type="InterPro" id="IPR050706">
    <property type="entry name" value="Cyclic-di-GMP_PDE-like"/>
</dbReference>
<feature type="transmembrane region" description="Helical" evidence="1">
    <location>
        <begin position="179"/>
        <end position="198"/>
    </location>
</feature>
<dbReference type="RefSeq" id="WP_155695441.1">
    <property type="nucleotide sequence ID" value="NZ_WOCD01000003.1"/>
</dbReference>
<dbReference type="Pfam" id="PF00990">
    <property type="entry name" value="GGDEF"/>
    <property type="match status" value="1"/>
</dbReference>
<keyword evidence="1" id="KW-0472">Membrane</keyword>
<feature type="transmembrane region" description="Helical" evidence="1">
    <location>
        <begin position="360"/>
        <end position="381"/>
    </location>
</feature>
<keyword evidence="1" id="KW-1133">Transmembrane helix</keyword>
<dbReference type="SUPFAM" id="SSF55073">
    <property type="entry name" value="Nucleotide cyclase"/>
    <property type="match status" value="1"/>
</dbReference>
<feature type="transmembrane region" description="Helical" evidence="1">
    <location>
        <begin position="245"/>
        <end position="265"/>
    </location>
</feature>
<feature type="domain" description="GGDEF" evidence="3">
    <location>
        <begin position="421"/>
        <end position="567"/>
    </location>
</feature>
<dbReference type="Gene3D" id="3.20.20.450">
    <property type="entry name" value="EAL domain"/>
    <property type="match status" value="1"/>
</dbReference>
<feature type="transmembrane region" description="Helical" evidence="1">
    <location>
        <begin position="210"/>
        <end position="233"/>
    </location>
</feature>
<protein>
    <submittedName>
        <fullName evidence="4">EAL domain-containing protein</fullName>
    </submittedName>
</protein>
<dbReference type="InterPro" id="IPR043128">
    <property type="entry name" value="Rev_trsase/Diguanyl_cyclase"/>
</dbReference>
<dbReference type="PANTHER" id="PTHR33121">
    <property type="entry name" value="CYCLIC DI-GMP PHOSPHODIESTERASE PDEF"/>
    <property type="match status" value="1"/>
</dbReference>
<accession>A0A6N8F6K8</accession>
<evidence type="ECO:0000256" key="1">
    <source>
        <dbReference type="SAM" id="Phobius"/>
    </source>
</evidence>
<keyword evidence="5" id="KW-1185">Reference proteome</keyword>
<dbReference type="InterPro" id="IPR035919">
    <property type="entry name" value="EAL_sf"/>
</dbReference>
<evidence type="ECO:0000313" key="5">
    <source>
        <dbReference type="Proteomes" id="UP000439994"/>
    </source>
</evidence>
<reference evidence="4 5" key="1">
    <citation type="submission" date="2019-11" db="EMBL/GenBank/DDBJ databases">
        <title>P. haliotis isolates from Z. marina roots.</title>
        <authorList>
            <person name="Cohen M."/>
            <person name="Jospin G."/>
            <person name="Eisen J.A."/>
            <person name="Coil D.A."/>
        </authorList>
    </citation>
    <scope>NUCLEOTIDE SEQUENCE [LARGE SCALE GENOMIC DNA]</scope>
    <source>
        <strain evidence="4 5">UCD-MCMsp1aY</strain>
    </source>
</reference>
<dbReference type="PROSITE" id="PS50887">
    <property type="entry name" value="GGDEF"/>
    <property type="match status" value="1"/>
</dbReference>